<dbReference type="CDD" id="cd16922">
    <property type="entry name" value="HATPase_EvgS-ArcB-TorS-like"/>
    <property type="match status" value="1"/>
</dbReference>
<keyword evidence="5" id="KW-0547">Nucleotide-binding</keyword>
<dbReference type="Proteomes" id="UP000320359">
    <property type="component" value="Unassembled WGS sequence"/>
</dbReference>
<dbReference type="SUPFAM" id="SSF55781">
    <property type="entry name" value="GAF domain-like"/>
    <property type="match status" value="1"/>
</dbReference>
<dbReference type="PROSITE" id="PS50110">
    <property type="entry name" value="RESPONSE_REGULATORY"/>
    <property type="match status" value="1"/>
</dbReference>
<dbReference type="InterPro" id="IPR004358">
    <property type="entry name" value="Sig_transdc_His_kin-like_C"/>
</dbReference>
<dbReference type="AlphaFoldDB" id="A0A552X5C5"/>
<evidence type="ECO:0000256" key="10">
    <source>
        <dbReference type="ARBA" id="ARBA00068150"/>
    </source>
</evidence>
<dbReference type="CDD" id="cd17546">
    <property type="entry name" value="REC_hyHK_CKI1_RcsC-like"/>
    <property type="match status" value="1"/>
</dbReference>
<dbReference type="FunFam" id="3.30.565.10:FF:000010">
    <property type="entry name" value="Sensor histidine kinase RcsC"/>
    <property type="match status" value="1"/>
</dbReference>
<sequence length="563" mass="63006">MNSLPNTTDNLLIKIAREYLNLPIDRADEAIQRSLREMAIFVGADRAYIFRYDLDLLTTSNTHEWCAEGITAEIDNLQNVDIEHIPEWLDAHKNGNEMYIPDVYALPLDSGVRGLLEPQGVKSIITIPMRNNQELIGFVGFDSVRTHHRYTDNERNLLWLYAEMLVNIHAREQGIAKIHVERERAEKANQAKSQFLANMSHEIRTPLNAVIGYSELLEETKLSNQQRVFVETIHYASNILLGIVNDLLDFSKIEAGKINLECSVFSIKKIADKLKSVFKEKAISRGIELDFVVDLKGREWVSADELRFTQILMNLINNALKFTYTGSVGVTIICTAIHKRHADYLISVEDTGIGMDAEFLTRLFEPFEQADEPTSRRYGGTGLGLAISQRIANAFGGAIHVESELGRGSKFYTNLSFKNVSPPQPNNKNDTKMVSAGIPDLTGKSILIAEDVKFNRDLLQYLLTPAGCKLTFAANGQEVVDCALKDDYDLILMDLQMPILDGFDASKRIAASKPHTLIIALSAAATELDLARTKDCGISLHLAKPIRRTQLYDAIYNAMSAKS</sequence>
<evidence type="ECO:0000313" key="15">
    <source>
        <dbReference type="Proteomes" id="UP000320359"/>
    </source>
</evidence>
<dbReference type="Gene3D" id="3.40.50.2300">
    <property type="match status" value="1"/>
</dbReference>
<dbReference type="InterPro" id="IPR036097">
    <property type="entry name" value="HisK_dim/P_sf"/>
</dbReference>
<dbReference type="PRINTS" id="PR00344">
    <property type="entry name" value="BCTRLSENSOR"/>
</dbReference>
<name>A0A552X5C5_9GAMM</name>
<dbReference type="Pfam" id="PF02518">
    <property type="entry name" value="HATPase_c"/>
    <property type="match status" value="1"/>
</dbReference>
<dbReference type="InterPro" id="IPR011006">
    <property type="entry name" value="CheY-like_superfamily"/>
</dbReference>
<keyword evidence="15" id="KW-1185">Reference proteome</keyword>
<proteinExistence type="predicted"/>
<dbReference type="Gene3D" id="1.10.287.130">
    <property type="match status" value="1"/>
</dbReference>
<dbReference type="FunFam" id="1.10.287.130:FF:000002">
    <property type="entry name" value="Two-component osmosensing histidine kinase"/>
    <property type="match status" value="1"/>
</dbReference>
<dbReference type="RefSeq" id="WP_143234954.1">
    <property type="nucleotide sequence ID" value="NZ_VJWL01000001.1"/>
</dbReference>
<keyword evidence="6" id="KW-0418">Kinase</keyword>
<dbReference type="SMART" id="SM00065">
    <property type="entry name" value="GAF"/>
    <property type="match status" value="1"/>
</dbReference>
<dbReference type="SMART" id="SM00388">
    <property type="entry name" value="HisKA"/>
    <property type="match status" value="1"/>
</dbReference>
<reference evidence="14 15" key="1">
    <citation type="submission" date="2019-07" db="EMBL/GenBank/DDBJ databases">
        <authorList>
            <person name="Yang M."/>
            <person name="Zhao D."/>
            <person name="Xiang H."/>
        </authorList>
    </citation>
    <scope>NUCLEOTIDE SEQUENCE [LARGE SCALE GENOMIC DNA]</scope>
    <source>
        <strain evidence="14 15">IM1326</strain>
    </source>
</reference>
<dbReference type="InterPro" id="IPR003661">
    <property type="entry name" value="HisK_dim/P_dom"/>
</dbReference>
<keyword evidence="3 11" id="KW-0597">Phosphoprotein</keyword>
<dbReference type="InterPro" id="IPR001789">
    <property type="entry name" value="Sig_transdc_resp-reg_receiver"/>
</dbReference>
<feature type="modified residue" description="4-aspartylphosphate" evidence="11">
    <location>
        <position position="494"/>
    </location>
</feature>
<keyword evidence="4" id="KW-0808">Transferase</keyword>
<dbReference type="SUPFAM" id="SSF55874">
    <property type="entry name" value="ATPase domain of HSP90 chaperone/DNA topoisomerase II/histidine kinase"/>
    <property type="match status" value="1"/>
</dbReference>
<protein>
    <recommendedName>
        <fullName evidence="10">Sensory/regulatory protein RpfC</fullName>
        <ecNumber evidence="2">2.7.13.3</ecNumber>
    </recommendedName>
</protein>
<dbReference type="Pfam" id="PF00512">
    <property type="entry name" value="HisKA"/>
    <property type="match status" value="1"/>
</dbReference>
<comment type="caution">
    <text evidence="14">The sequence shown here is derived from an EMBL/GenBank/DDBJ whole genome shotgun (WGS) entry which is preliminary data.</text>
</comment>
<evidence type="ECO:0000313" key="14">
    <source>
        <dbReference type="EMBL" id="TRW50210.1"/>
    </source>
</evidence>
<dbReference type="InterPro" id="IPR029016">
    <property type="entry name" value="GAF-like_dom_sf"/>
</dbReference>
<keyword evidence="7" id="KW-0067">ATP-binding</keyword>
<dbReference type="EMBL" id="VJWL01000001">
    <property type="protein sequence ID" value="TRW50210.1"/>
    <property type="molecule type" value="Genomic_DNA"/>
</dbReference>
<dbReference type="PANTHER" id="PTHR45339:SF1">
    <property type="entry name" value="HYBRID SIGNAL TRANSDUCTION HISTIDINE KINASE J"/>
    <property type="match status" value="1"/>
</dbReference>
<dbReference type="InterPro" id="IPR003594">
    <property type="entry name" value="HATPase_dom"/>
</dbReference>
<feature type="domain" description="Response regulatory" evidence="13">
    <location>
        <begin position="445"/>
        <end position="559"/>
    </location>
</feature>
<comment type="catalytic activity">
    <reaction evidence="1">
        <text>ATP + protein L-histidine = ADP + protein N-phospho-L-histidine.</text>
        <dbReference type="EC" id="2.7.13.3"/>
    </reaction>
</comment>
<dbReference type="Gene3D" id="3.30.565.10">
    <property type="entry name" value="Histidine kinase-like ATPase, C-terminal domain"/>
    <property type="match status" value="1"/>
</dbReference>
<dbReference type="InterPro" id="IPR036890">
    <property type="entry name" value="HATPase_C_sf"/>
</dbReference>
<dbReference type="PANTHER" id="PTHR45339">
    <property type="entry name" value="HYBRID SIGNAL TRANSDUCTION HISTIDINE KINASE J"/>
    <property type="match status" value="1"/>
</dbReference>
<dbReference type="Gene3D" id="3.30.450.40">
    <property type="match status" value="1"/>
</dbReference>
<evidence type="ECO:0000256" key="7">
    <source>
        <dbReference type="ARBA" id="ARBA00022840"/>
    </source>
</evidence>
<dbReference type="SUPFAM" id="SSF52172">
    <property type="entry name" value="CheY-like"/>
    <property type="match status" value="1"/>
</dbReference>
<organism evidence="14 15">
    <name type="scientific">Aliidiomarina halalkaliphila</name>
    <dbReference type="NCBI Taxonomy" id="2593535"/>
    <lineage>
        <taxon>Bacteria</taxon>
        <taxon>Pseudomonadati</taxon>
        <taxon>Pseudomonadota</taxon>
        <taxon>Gammaproteobacteria</taxon>
        <taxon>Alteromonadales</taxon>
        <taxon>Idiomarinaceae</taxon>
        <taxon>Aliidiomarina</taxon>
    </lineage>
</organism>
<dbReference type="GO" id="GO:0005524">
    <property type="term" value="F:ATP binding"/>
    <property type="evidence" value="ECO:0007669"/>
    <property type="project" value="UniProtKB-KW"/>
</dbReference>
<evidence type="ECO:0000256" key="9">
    <source>
        <dbReference type="ARBA" id="ARBA00064003"/>
    </source>
</evidence>
<evidence type="ECO:0000256" key="5">
    <source>
        <dbReference type="ARBA" id="ARBA00022741"/>
    </source>
</evidence>
<dbReference type="Pfam" id="PF01590">
    <property type="entry name" value="GAF"/>
    <property type="match status" value="1"/>
</dbReference>
<gene>
    <name evidence="14" type="ORF">FM042_05075</name>
</gene>
<evidence type="ECO:0000256" key="1">
    <source>
        <dbReference type="ARBA" id="ARBA00000085"/>
    </source>
</evidence>
<dbReference type="SMART" id="SM00387">
    <property type="entry name" value="HATPase_c"/>
    <property type="match status" value="1"/>
</dbReference>
<evidence type="ECO:0000259" key="12">
    <source>
        <dbReference type="PROSITE" id="PS50109"/>
    </source>
</evidence>
<dbReference type="EC" id="2.7.13.3" evidence="2"/>
<dbReference type="Pfam" id="PF00072">
    <property type="entry name" value="Response_reg"/>
    <property type="match status" value="1"/>
</dbReference>
<evidence type="ECO:0000256" key="11">
    <source>
        <dbReference type="PROSITE-ProRule" id="PRU00169"/>
    </source>
</evidence>
<evidence type="ECO:0000256" key="3">
    <source>
        <dbReference type="ARBA" id="ARBA00022553"/>
    </source>
</evidence>
<evidence type="ECO:0000256" key="2">
    <source>
        <dbReference type="ARBA" id="ARBA00012438"/>
    </source>
</evidence>
<accession>A0A552X5C5</accession>
<dbReference type="PROSITE" id="PS50109">
    <property type="entry name" value="HIS_KIN"/>
    <property type="match status" value="1"/>
</dbReference>
<dbReference type="GO" id="GO:0000155">
    <property type="term" value="F:phosphorelay sensor kinase activity"/>
    <property type="evidence" value="ECO:0007669"/>
    <property type="project" value="InterPro"/>
</dbReference>
<dbReference type="SUPFAM" id="SSF47384">
    <property type="entry name" value="Homodimeric domain of signal transducing histidine kinase"/>
    <property type="match status" value="1"/>
</dbReference>
<dbReference type="CDD" id="cd00082">
    <property type="entry name" value="HisKA"/>
    <property type="match status" value="1"/>
</dbReference>
<evidence type="ECO:0000259" key="13">
    <source>
        <dbReference type="PROSITE" id="PS50110"/>
    </source>
</evidence>
<evidence type="ECO:0000256" key="8">
    <source>
        <dbReference type="ARBA" id="ARBA00023012"/>
    </source>
</evidence>
<dbReference type="OrthoDB" id="9810730at2"/>
<keyword evidence="8" id="KW-0902">Two-component regulatory system</keyword>
<dbReference type="InterPro" id="IPR003018">
    <property type="entry name" value="GAF"/>
</dbReference>
<evidence type="ECO:0000256" key="4">
    <source>
        <dbReference type="ARBA" id="ARBA00022679"/>
    </source>
</evidence>
<dbReference type="SMART" id="SM00448">
    <property type="entry name" value="REC"/>
    <property type="match status" value="1"/>
</dbReference>
<feature type="domain" description="Histidine kinase" evidence="12">
    <location>
        <begin position="198"/>
        <end position="419"/>
    </location>
</feature>
<evidence type="ECO:0000256" key="6">
    <source>
        <dbReference type="ARBA" id="ARBA00022777"/>
    </source>
</evidence>
<comment type="subunit">
    <text evidence="9">At low DSF concentrations, interacts with RpfF.</text>
</comment>
<dbReference type="InterPro" id="IPR005467">
    <property type="entry name" value="His_kinase_dom"/>
</dbReference>